<protein>
    <submittedName>
        <fullName evidence="2">Uncharacterized protein</fullName>
    </submittedName>
</protein>
<feature type="signal peptide" evidence="1">
    <location>
        <begin position="1"/>
        <end position="21"/>
    </location>
</feature>
<dbReference type="RefSeq" id="XP_008082170.1">
    <property type="nucleotide sequence ID" value="XM_008083979.1"/>
</dbReference>
<dbReference type="KEGG" id="glz:GLAREA_03726"/>
<organism evidence="2 3">
    <name type="scientific">Glarea lozoyensis (strain ATCC 20868 / MF5171)</name>
    <dbReference type="NCBI Taxonomy" id="1116229"/>
    <lineage>
        <taxon>Eukaryota</taxon>
        <taxon>Fungi</taxon>
        <taxon>Dikarya</taxon>
        <taxon>Ascomycota</taxon>
        <taxon>Pezizomycotina</taxon>
        <taxon>Leotiomycetes</taxon>
        <taxon>Helotiales</taxon>
        <taxon>Helotiaceae</taxon>
        <taxon>Glarea</taxon>
    </lineage>
</organism>
<reference evidence="2 3" key="1">
    <citation type="journal article" date="2013" name="BMC Genomics">
        <title>Genomics-driven discovery of the pneumocandin biosynthetic gene cluster in the fungus Glarea lozoyensis.</title>
        <authorList>
            <person name="Chen L."/>
            <person name="Yue Q."/>
            <person name="Zhang X."/>
            <person name="Xiang M."/>
            <person name="Wang C."/>
            <person name="Li S."/>
            <person name="Che Y."/>
            <person name="Ortiz-Lopez F.J."/>
            <person name="Bills G.F."/>
            <person name="Liu X."/>
            <person name="An Z."/>
        </authorList>
    </citation>
    <scope>NUCLEOTIDE SEQUENCE [LARGE SCALE GENOMIC DNA]</scope>
    <source>
        <strain evidence="3">ATCC 20868 / MF5171</strain>
    </source>
</reference>
<feature type="chain" id="PRO_5004519113" evidence="1">
    <location>
        <begin position="22"/>
        <end position="121"/>
    </location>
</feature>
<gene>
    <name evidence="2" type="ORF">GLAREA_03726</name>
</gene>
<dbReference type="AlphaFoldDB" id="S3D0T4"/>
<dbReference type="EMBL" id="KE145363">
    <property type="protein sequence ID" value="EPE30759.1"/>
    <property type="molecule type" value="Genomic_DNA"/>
</dbReference>
<evidence type="ECO:0000313" key="2">
    <source>
        <dbReference type="EMBL" id="EPE30759.1"/>
    </source>
</evidence>
<evidence type="ECO:0000313" key="3">
    <source>
        <dbReference type="Proteomes" id="UP000016922"/>
    </source>
</evidence>
<dbReference type="HOGENOM" id="CLU_2038307_0_0_1"/>
<dbReference type="Proteomes" id="UP000016922">
    <property type="component" value="Unassembled WGS sequence"/>
</dbReference>
<name>S3D0T4_GLAL2</name>
<proteinExistence type="predicted"/>
<keyword evidence="3" id="KW-1185">Reference proteome</keyword>
<accession>S3D0T4</accession>
<sequence>MHFSSRVFILALASLAERALASTVYMRNNTQVGLSPDGSSYTRVSALKAREVTFGNCGCNIIAPEDRGLCARISYTGVNVYFYKEAGCNGTKPLLDYRGPAQDIFTCGQSTWDSSSIRIDC</sequence>
<dbReference type="GeneID" id="19462781"/>
<keyword evidence="1" id="KW-0732">Signal</keyword>
<evidence type="ECO:0000256" key="1">
    <source>
        <dbReference type="SAM" id="SignalP"/>
    </source>
</evidence>